<dbReference type="InterPro" id="IPR011335">
    <property type="entry name" value="Restrct_endonuc-II-like"/>
</dbReference>
<name>A0ABQ9HJ75_9NEOP</name>
<dbReference type="CDD" id="cd22343">
    <property type="entry name" value="PDDEXK_lambda_exonuclease-like"/>
    <property type="match status" value="1"/>
</dbReference>
<feature type="compositionally biased region" description="Basic residues" evidence="1">
    <location>
        <begin position="84"/>
        <end position="111"/>
    </location>
</feature>
<feature type="compositionally biased region" description="Polar residues" evidence="1">
    <location>
        <begin position="61"/>
        <end position="83"/>
    </location>
</feature>
<dbReference type="PANTHER" id="PTHR46609:SF8">
    <property type="entry name" value="YQAJ VIRAL RECOMBINASE DOMAIN-CONTAINING PROTEIN"/>
    <property type="match status" value="1"/>
</dbReference>
<sequence length="280" mass="31765">MNQLVKAQPYGPNFTITKIECSNHIMRNYLRRIRDIAQKTENEGGPVSPVLRKTVSDKQLRPQTQSFIHKGLSNNSPGNITKAHTQRKERSAKKRKCRRRDNPQKLKRRKLQMSGPDSDYGCIELGLSDLEPDIATKGQSDFLLWKAERLKRLTAPHFGTICKLKKSTKRGKSVVNILYSRFSGTAATRCGLENERNAVEDFLFKSGKKVARCGLFVDLEYPWLAASPDGLVGGDSILEVKWPVVASRLTPEEAIKERNVKFCNIVVGKMFLKEEHAYVY</sequence>
<feature type="domain" description="YqaJ viral recombinase" evidence="2">
    <location>
        <begin position="145"/>
        <end position="245"/>
    </location>
</feature>
<dbReference type="SUPFAM" id="SSF52980">
    <property type="entry name" value="Restriction endonuclease-like"/>
    <property type="match status" value="1"/>
</dbReference>
<dbReference type="InterPro" id="IPR011604">
    <property type="entry name" value="PDDEXK-like_dom_sf"/>
</dbReference>
<reference evidence="3 4" key="1">
    <citation type="submission" date="2023-02" db="EMBL/GenBank/DDBJ databases">
        <title>LHISI_Scaffold_Assembly.</title>
        <authorList>
            <person name="Stuart O.P."/>
            <person name="Cleave R."/>
            <person name="Magrath M.J.L."/>
            <person name="Mikheyev A.S."/>
        </authorList>
    </citation>
    <scope>NUCLEOTIDE SEQUENCE [LARGE SCALE GENOMIC DNA]</scope>
    <source>
        <strain evidence="3">Daus_M_001</strain>
        <tissue evidence="3">Leg muscle</tissue>
    </source>
</reference>
<gene>
    <name evidence="3" type="ORF">PR048_016245</name>
</gene>
<dbReference type="InterPro" id="IPR051703">
    <property type="entry name" value="NF-kappa-B_Signaling_Reg"/>
</dbReference>
<keyword evidence="4" id="KW-1185">Reference proteome</keyword>
<dbReference type="EMBL" id="JARBHB010000005">
    <property type="protein sequence ID" value="KAJ8884388.1"/>
    <property type="molecule type" value="Genomic_DNA"/>
</dbReference>
<dbReference type="PANTHER" id="PTHR46609">
    <property type="entry name" value="EXONUCLEASE, PHAGE-TYPE/RECB, C-TERMINAL DOMAIN-CONTAINING PROTEIN"/>
    <property type="match status" value="1"/>
</dbReference>
<protein>
    <recommendedName>
        <fullName evidence="2">YqaJ viral recombinase domain-containing protein</fullName>
    </recommendedName>
</protein>
<dbReference type="InterPro" id="IPR019080">
    <property type="entry name" value="YqaJ_viral_recombinase"/>
</dbReference>
<evidence type="ECO:0000259" key="2">
    <source>
        <dbReference type="Pfam" id="PF09588"/>
    </source>
</evidence>
<feature type="region of interest" description="Disordered" evidence="1">
    <location>
        <begin position="40"/>
        <end position="115"/>
    </location>
</feature>
<evidence type="ECO:0000256" key="1">
    <source>
        <dbReference type="SAM" id="MobiDB-lite"/>
    </source>
</evidence>
<organism evidence="3 4">
    <name type="scientific">Dryococelus australis</name>
    <dbReference type="NCBI Taxonomy" id="614101"/>
    <lineage>
        <taxon>Eukaryota</taxon>
        <taxon>Metazoa</taxon>
        <taxon>Ecdysozoa</taxon>
        <taxon>Arthropoda</taxon>
        <taxon>Hexapoda</taxon>
        <taxon>Insecta</taxon>
        <taxon>Pterygota</taxon>
        <taxon>Neoptera</taxon>
        <taxon>Polyneoptera</taxon>
        <taxon>Phasmatodea</taxon>
        <taxon>Verophasmatodea</taxon>
        <taxon>Anareolatae</taxon>
        <taxon>Phasmatidae</taxon>
        <taxon>Eurycanthinae</taxon>
        <taxon>Dryococelus</taxon>
    </lineage>
</organism>
<evidence type="ECO:0000313" key="3">
    <source>
        <dbReference type="EMBL" id="KAJ8884388.1"/>
    </source>
</evidence>
<comment type="caution">
    <text evidence="3">The sequence shown here is derived from an EMBL/GenBank/DDBJ whole genome shotgun (WGS) entry which is preliminary data.</text>
</comment>
<proteinExistence type="predicted"/>
<accession>A0ABQ9HJ75</accession>
<dbReference type="Pfam" id="PF09588">
    <property type="entry name" value="YqaJ"/>
    <property type="match status" value="1"/>
</dbReference>
<evidence type="ECO:0000313" key="4">
    <source>
        <dbReference type="Proteomes" id="UP001159363"/>
    </source>
</evidence>
<dbReference type="Gene3D" id="3.90.320.10">
    <property type="match status" value="1"/>
</dbReference>
<dbReference type="Proteomes" id="UP001159363">
    <property type="component" value="Chromosome 4"/>
</dbReference>